<dbReference type="GeneTree" id="ENSGT00940000156112"/>
<keyword evidence="5" id="KW-0808">Transferase</keyword>
<name>A0A3Q2SZP1_FUNHE</name>
<keyword evidence="4 5" id="KW-0274">FAD</keyword>
<organism evidence="7 8">
    <name type="scientific">Fundulus heteroclitus</name>
    <name type="common">Killifish</name>
    <name type="synonym">Mummichog</name>
    <dbReference type="NCBI Taxonomy" id="8078"/>
    <lineage>
        <taxon>Eukaryota</taxon>
        <taxon>Metazoa</taxon>
        <taxon>Chordata</taxon>
        <taxon>Craniata</taxon>
        <taxon>Vertebrata</taxon>
        <taxon>Euteleostomi</taxon>
        <taxon>Actinopterygii</taxon>
        <taxon>Neopterygii</taxon>
        <taxon>Teleostei</taxon>
        <taxon>Neoteleostei</taxon>
        <taxon>Acanthomorphata</taxon>
        <taxon>Ovalentaria</taxon>
        <taxon>Atherinomorphae</taxon>
        <taxon>Cyprinodontiformes</taxon>
        <taxon>Fundulidae</taxon>
        <taxon>Fundulus</taxon>
    </lineage>
</organism>
<evidence type="ECO:0000256" key="1">
    <source>
        <dbReference type="ARBA" id="ARBA00004670"/>
    </source>
</evidence>
<evidence type="ECO:0000313" key="7">
    <source>
        <dbReference type="Ensembl" id="ENSFHEP00000006413.1"/>
    </source>
</evidence>
<evidence type="ECO:0000256" key="4">
    <source>
        <dbReference type="ARBA" id="ARBA00022827"/>
    </source>
</evidence>
<evidence type="ECO:0000256" key="5">
    <source>
        <dbReference type="RuleBase" id="RU363113"/>
    </source>
</evidence>
<dbReference type="EC" id="2.5.1.26" evidence="2 5"/>
<accession>A0A3Q2SZP1</accession>
<dbReference type="InterPro" id="IPR025650">
    <property type="entry name" value="Alkyl-DHAP_Synthase"/>
</dbReference>
<dbReference type="PANTHER" id="PTHR46568">
    <property type="entry name" value="ALKYLDIHYDROXYACETONEPHOSPHATE SYNTHASE, PEROXISOMAL"/>
    <property type="match status" value="1"/>
</dbReference>
<evidence type="ECO:0000256" key="2">
    <source>
        <dbReference type="ARBA" id="ARBA00012385"/>
    </source>
</evidence>
<keyword evidence="5" id="KW-0576">Peroxisome</keyword>
<dbReference type="SUPFAM" id="SSF55103">
    <property type="entry name" value="FAD-linked oxidases, C-terminal domain"/>
    <property type="match status" value="1"/>
</dbReference>
<comment type="catalytic activity">
    <reaction evidence="5">
        <text>a long chain fatty alcohol + a 1-acylglycerone 3-phosphate = a 1-O-alkylglycerone 3-phosphate + a long-chain fatty acid + H(+)</text>
        <dbReference type="Rhea" id="RHEA:36171"/>
        <dbReference type="ChEBI" id="CHEBI:15378"/>
        <dbReference type="ChEBI" id="CHEBI:17135"/>
        <dbReference type="ChEBI" id="CHEBI:57534"/>
        <dbReference type="ChEBI" id="CHEBI:57560"/>
        <dbReference type="ChEBI" id="CHEBI:73315"/>
        <dbReference type="EC" id="2.5.1.26"/>
    </reaction>
</comment>
<comment type="cofactor">
    <cofactor evidence="5">
        <name>FAD</name>
        <dbReference type="ChEBI" id="CHEBI:57692"/>
    </cofactor>
</comment>
<dbReference type="UniPathway" id="UPA00781"/>
<dbReference type="PANTHER" id="PTHR46568:SF1">
    <property type="entry name" value="ALKYLDIHYDROXYACETONEPHOSPHATE SYNTHASE, PEROXISOMAL"/>
    <property type="match status" value="1"/>
</dbReference>
<comment type="similarity">
    <text evidence="5">Belongs to the FAD-binding oxidoreductase/transferase type 4 family.</text>
</comment>
<evidence type="ECO:0000313" key="8">
    <source>
        <dbReference type="Proteomes" id="UP000265000"/>
    </source>
</evidence>
<dbReference type="Pfam" id="PF02913">
    <property type="entry name" value="FAD-oxidase_C"/>
    <property type="match status" value="1"/>
</dbReference>
<reference evidence="7" key="2">
    <citation type="submission" date="2025-09" db="UniProtKB">
        <authorList>
            <consortium name="Ensembl"/>
        </authorList>
    </citation>
    <scope>IDENTIFICATION</scope>
</reference>
<keyword evidence="8" id="KW-1185">Reference proteome</keyword>
<dbReference type="GO" id="GO:0008611">
    <property type="term" value="P:ether lipid biosynthetic process"/>
    <property type="evidence" value="ECO:0007669"/>
    <property type="project" value="UniProtKB-UniPathway"/>
</dbReference>
<dbReference type="Gene3D" id="1.10.45.10">
    <property type="entry name" value="Vanillyl-alcohol Oxidase, Chain A, domain 4"/>
    <property type="match status" value="1"/>
</dbReference>
<evidence type="ECO:0000259" key="6">
    <source>
        <dbReference type="Pfam" id="PF02913"/>
    </source>
</evidence>
<dbReference type="InterPro" id="IPR004113">
    <property type="entry name" value="FAD-bd_oxidored_4_C"/>
</dbReference>
<protein>
    <recommendedName>
        <fullName evidence="2 5">Alkylglycerone-phosphate synthase</fullName>
        <shortName evidence="5">Alkyl-DHAP synthase</shortName>
        <ecNumber evidence="2 5">2.5.1.26</ecNumber>
    </recommendedName>
</protein>
<keyword evidence="3 5" id="KW-0285">Flavoprotein</keyword>
<feature type="domain" description="FAD-binding oxidoreductase/transferase type 4 C-terminal" evidence="6">
    <location>
        <begin position="123"/>
        <end position="174"/>
    </location>
</feature>
<proteinExistence type="inferred from homology"/>
<reference evidence="7" key="1">
    <citation type="submission" date="2025-08" db="UniProtKB">
        <authorList>
            <consortium name="Ensembl"/>
        </authorList>
    </citation>
    <scope>IDENTIFICATION</scope>
</reference>
<comment type="pathway">
    <text evidence="1 5">Glycerolipid metabolism; ether lipid biosynthesis.</text>
</comment>
<comment type="function">
    <text evidence="5">Catalyzes the exchange of an acyl for a long-chain alkyl group and the formation of the ether bond in the biosynthesis of ether phospholipids.</text>
</comment>
<comment type="subunit">
    <text evidence="5">Homodimer.</text>
</comment>
<sequence>MVNGLYLYSALSSLTTSKALHTTVLAIHTHIHTLTVVSFVNSSQSRGLNWQPTDCRTNSLTSAPTFTLYSQRHSSLFWQYLFFHRQEIMKWNGWGYSDSRFLFNKKGQAEFTGKSITDPPAAREEVLANGGSLSHHHGVGKLRKEWMRETVSTVGMGMLQSVKDYVDPNNIFGNRNLL</sequence>
<keyword evidence="5" id="KW-0443">Lipid metabolism</keyword>
<dbReference type="Ensembl" id="ENSFHET00000005542.1">
    <property type="protein sequence ID" value="ENSFHEP00000006413.1"/>
    <property type="gene ID" value="ENSFHEG00000007470.1"/>
</dbReference>
<dbReference type="STRING" id="8078.ENSFHEP00000006413"/>
<dbReference type="InterPro" id="IPR016164">
    <property type="entry name" value="FAD-linked_Oxase-like_C"/>
</dbReference>
<comment type="subcellular location">
    <subcellularLocation>
        <location evidence="5">Peroxisome</location>
    </subcellularLocation>
</comment>
<keyword evidence="5" id="KW-0444">Lipid biosynthesis</keyword>
<dbReference type="GO" id="GO:0050660">
    <property type="term" value="F:flavin adenine dinucleotide binding"/>
    <property type="evidence" value="ECO:0007669"/>
    <property type="project" value="InterPro"/>
</dbReference>
<dbReference type="InterPro" id="IPR016171">
    <property type="entry name" value="Vanillyl_alc_oxidase_C-sub2"/>
</dbReference>
<dbReference type="FunFam" id="1.10.45.10:FF:000002">
    <property type="entry name" value="Alkylglycerone-phosphate synthase"/>
    <property type="match status" value="1"/>
</dbReference>
<dbReference type="Proteomes" id="UP000265000">
    <property type="component" value="Unplaced"/>
</dbReference>
<evidence type="ECO:0000256" key="3">
    <source>
        <dbReference type="ARBA" id="ARBA00022630"/>
    </source>
</evidence>
<dbReference type="AlphaFoldDB" id="A0A3Q2SZP1"/>
<dbReference type="GO" id="GO:0008609">
    <property type="term" value="F:alkylglycerone-phosphate synthase activity"/>
    <property type="evidence" value="ECO:0007669"/>
    <property type="project" value="UniProtKB-EC"/>
</dbReference>
<dbReference type="GO" id="GO:0005777">
    <property type="term" value="C:peroxisome"/>
    <property type="evidence" value="ECO:0007669"/>
    <property type="project" value="UniProtKB-SubCell"/>
</dbReference>